<evidence type="ECO:0000313" key="3">
    <source>
        <dbReference type="Proteomes" id="UP000240572"/>
    </source>
</evidence>
<dbReference type="RefSeq" id="WP_146146744.1">
    <property type="nucleotide sequence ID" value="NZ_PYGD01000004.1"/>
</dbReference>
<keyword evidence="1" id="KW-0732">Signal</keyword>
<sequence>MKTMPRVCLILLPAFVLWLNACTKNTGDTALPLQQQQSVETITILPIVTDTPANPANPYDHFGLDHNTLISLASPQLGSASSVYTIIDVFAAQAGITLSQAQRTSIANGVNRLLADTANDYNNIVDSLPFSQGAKHYLRQIKNIAYAIDTPTTYLAYKNSVIAIENTVLTNGTLPAGERKLVLRSAAVARYAMKFWANRYHHDDVLCCNGPVQVTSMGFFRKIERAIKTAIADYVASGEAEKMQMNDDMAELYVSISSWIVYWKLSL</sequence>
<protein>
    <submittedName>
        <fullName evidence="2">Uncharacterized protein</fullName>
    </submittedName>
</protein>
<reference evidence="2 3" key="1">
    <citation type="submission" date="2018-03" db="EMBL/GenBank/DDBJ databases">
        <title>Genomic Encyclopedia of Type Strains, Phase III (KMG-III): the genomes of soil and plant-associated and newly described type strains.</title>
        <authorList>
            <person name="Whitman W."/>
        </authorList>
    </citation>
    <scope>NUCLEOTIDE SEQUENCE [LARGE SCALE GENOMIC DNA]</scope>
    <source>
        <strain evidence="2 3">CGMCC 1.12700</strain>
    </source>
</reference>
<evidence type="ECO:0000313" key="2">
    <source>
        <dbReference type="EMBL" id="PSK92231.1"/>
    </source>
</evidence>
<dbReference type="Proteomes" id="UP000240572">
    <property type="component" value="Unassembled WGS sequence"/>
</dbReference>
<dbReference type="EMBL" id="PYGD01000004">
    <property type="protein sequence ID" value="PSK92231.1"/>
    <property type="molecule type" value="Genomic_DNA"/>
</dbReference>
<dbReference type="OrthoDB" id="646079at2"/>
<gene>
    <name evidence="2" type="ORF">B0I18_104330</name>
</gene>
<accession>A0A2P8D4T0</accession>
<name>A0A2P8D4T0_9BACT</name>
<comment type="caution">
    <text evidence="2">The sequence shown here is derived from an EMBL/GenBank/DDBJ whole genome shotgun (WGS) entry which is preliminary data.</text>
</comment>
<dbReference type="AlphaFoldDB" id="A0A2P8D4T0"/>
<evidence type="ECO:0000256" key="1">
    <source>
        <dbReference type="SAM" id="SignalP"/>
    </source>
</evidence>
<organism evidence="2 3">
    <name type="scientific">Taibaiella chishuiensis</name>
    <dbReference type="NCBI Taxonomy" id="1434707"/>
    <lineage>
        <taxon>Bacteria</taxon>
        <taxon>Pseudomonadati</taxon>
        <taxon>Bacteroidota</taxon>
        <taxon>Chitinophagia</taxon>
        <taxon>Chitinophagales</taxon>
        <taxon>Chitinophagaceae</taxon>
        <taxon>Taibaiella</taxon>
    </lineage>
</organism>
<keyword evidence="3" id="KW-1185">Reference proteome</keyword>
<feature type="signal peptide" evidence="1">
    <location>
        <begin position="1"/>
        <end position="23"/>
    </location>
</feature>
<proteinExistence type="predicted"/>
<feature type="chain" id="PRO_5015175392" evidence="1">
    <location>
        <begin position="24"/>
        <end position="267"/>
    </location>
</feature>